<evidence type="ECO:0000313" key="2">
    <source>
        <dbReference type="Proteomes" id="UP000179627"/>
    </source>
</evidence>
<keyword evidence="2" id="KW-1185">Reference proteome</keyword>
<accession>A0A1S1Q981</accession>
<organism evidence="1 2">
    <name type="scientific">Parafrankia colletiae</name>
    <dbReference type="NCBI Taxonomy" id="573497"/>
    <lineage>
        <taxon>Bacteria</taxon>
        <taxon>Bacillati</taxon>
        <taxon>Actinomycetota</taxon>
        <taxon>Actinomycetes</taxon>
        <taxon>Frankiales</taxon>
        <taxon>Frankiaceae</taxon>
        <taxon>Parafrankia</taxon>
    </lineage>
</organism>
<dbReference type="AlphaFoldDB" id="A0A1S1Q981"/>
<evidence type="ECO:0008006" key="3">
    <source>
        <dbReference type="Google" id="ProtNLM"/>
    </source>
</evidence>
<dbReference type="EMBL" id="MBLM01000155">
    <property type="protein sequence ID" value="OHV30136.1"/>
    <property type="molecule type" value="Genomic_DNA"/>
</dbReference>
<proteinExistence type="predicted"/>
<gene>
    <name evidence="1" type="ORF">CC117_27815</name>
</gene>
<comment type="caution">
    <text evidence="1">The sequence shown here is derived from an EMBL/GenBank/DDBJ whole genome shotgun (WGS) entry which is preliminary data.</text>
</comment>
<dbReference type="Proteomes" id="UP000179627">
    <property type="component" value="Unassembled WGS sequence"/>
</dbReference>
<name>A0A1S1Q981_9ACTN</name>
<dbReference type="OrthoDB" id="3405537at2"/>
<reference evidence="2" key="1">
    <citation type="submission" date="2016-07" db="EMBL/GenBank/DDBJ databases">
        <title>Sequence Frankia sp. strain CcI1.17.</title>
        <authorList>
            <person name="Ghodhbane-Gtari F."/>
            <person name="Swanson E."/>
            <person name="Gueddou A."/>
            <person name="Morris K."/>
            <person name="Hezbri K."/>
            <person name="Ktari A."/>
            <person name="Nouioui I."/>
            <person name="Abebe-Akele F."/>
            <person name="Simpson S."/>
            <person name="Thomas K."/>
            <person name="Gtari M."/>
            <person name="Tisa L.S."/>
            <person name="Hurst S."/>
        </authorList>
    </citation>
    <scope>NUCLEOTIDE SEQUENCE [LARGE SCALE GENOMIC DNA]</scope>
    <source>
        <strain evidence="2">Cc1.17</strain>
    </source>
</reference>
<dbReference type="RefSeq" id="WP_071089798.1">
    <property type="nucleotide sequence ID" value="NZ_MBLM01000155.1"/>
</dbReference>
<sequence>MDVDYDCPACGHAGFVPRDGRCERCLAARRANELLTGTNGALRPELSPLADALANADAPDAVLTWLRPGGPAEWLFHRLATADAPPSHELLDTWPQTLALHRLRQTLIHVGVLPDRAEHLERLGPWLDELLTTQPAAHSRLIRAWAHWAILRRARHRLPARPFTPAAAGWARTRIRAALRLLAWIDDQQTTLANLTQADVDRWLTEQPVESAYPAREFLHWARSRRLTGDVTIPKRRPRHIVTAISEDDRWTHLRRCLHDTTLPLNARAAGALLLLYGLPVSRISTLRVDQLQTDDSRAFLQLGGHKLLLPPAVAAVLLAQRDAARIVSVLGRSVPAETAWLFPGGFPGQPARDVVYRALRGNGLPHARHARSAALMTLAADLPAPILAGLLDLHITTAVAWTQHATHDWTLYLAARDHPGG</sequence>
<protein>
    <recommendedName>
        <fullName evidence="3">Site-specific recombinase XerD</fullName>
    </recommendedName>
</protein>
<evidence type="ECO:0000313" key="1">
    <source>
        <dbReference type="EMBL" id="OHV30136.1"/>
    </source>
</evidence>